<keyword evidence="2" id="KW-1185">Reference proteome</keyword>
<protein>
    <submittedName>
        <fullName evidence="1">Uncharacterized protein</fullName>
    </submittedName>
</protein>
<dbReference type="Proteomes" id="UP001151760">
    <property type="component" value="Unassembled WGS sequence"/>
</dbReference>
<gene>
    <name evidence="1" type="ORF">Tco_1123454</name>
</gene>
<comment type="caution">
    <text evidence="1">The sequence shown here is derived from an EMBL/GenBank/DDBJ whole genome shotgun (WGS) entry which is preliminary data.</text>
</comment>
<name>A0ABQ5J3N6_9ASTR</name>
<evidence type="ECO:0000313" key="1">
    <source>
        <dbReference type="EMBL" id="GJU07024.1"/>
    </source>
</evidence>
<accession>A0ABQ5J3N6</accession>
<organism evidence="1 2">
    <name type="scientific">Tanacetum coccineum</name>
    <dbReference type="NCBI Taxonomy" id="301880"/>
    <lineage>
        <taxon>Eukaryota</taxon>
        <taxon>Viridiplantae</taxon>
        <taxon>Streptophyta</taxon>
        <taxon>Embryophyta</taxon>
        <taxon>Tracheophyta</taxon>
        <taxon>Spermatophyta</taxon>
        <taxon>Magnoliopsida</taxon>
        <taxon>eudicotyledons</taxon>
        <taxon>Gunneridae</taxon>
        <taxon>Pentapetalae</taxon>
        <taxon>asterids</taxon>
        <taxon>campanulids</taxon>
        <taxon>Asterales</taxon>
        <taxon>Asteraceae</taxon>
        <taxon>Asteroideae</taxon>
        <taxon>Anthemideae</taxon>
        <taxon>Anthemidinae</taxon>
        <taxon>Tanacetum</taxon>
    </lineage>
</organism>
<dbReference type="EMBL" id="BQNB010021498">
    <property type="protein sequence ID" value="GJU07024.1"/>
    <property type="molecule type" value="Genomic_DNA"/>
</dbReference>
<sequence length="180" mass="20111">MAPTSCTPRRLSPPSIMEGGKNNHFAGLDEFHQRVEELLEKQEEKLRKLSIEYNEELYPHMLSAIAERRWLISHGMRLAAMSALESQEVKQSFGDVVKCALARGWSCDQDVPYSDIPVLIGVPVSVADCCPPKVVNFSGEAWEAGDACTSWQFREKSLSQYLGFLPCANLSLLCMLANFV</sequence>
<reference evidence="1" key="1">
    <citation type="journal article" date="2022" name="Int. J. Mol. Sci.">
        <title>Draft Genome of Tanacetum Coccineum: Genomic Comparison of Closely Related Tanacetum-Family Plants.</title>
        <authorList>
            <person name="Yamashiro T."/>
            <person name="Shiraishi A."/>
            <person name="Nakayama K."/>
            <person name="Satake H."/>
        </authorList>
    </citation>
    <scope>NUCLEOTIDE SEQUENCE</scope>
</reference>
<evidence type="ECO:0000313" key="2">
    <source>
        <dbReference type="Proteomes" id="UP001151760"/>
    </source>
</evidence>
<proteinExistence type="predicted"/>
<reference evidence="1" key="2">
    <citation type="submission" date="2022-01" db="EMBL/GenBank/DDBJ databases">
        <authorList>
            <person name="Yamashiro T."/>
            <person name="Shiraishi A."/>
            <person name="Satake H."/>
            <person name="Nakayama K."/>
        </authorList>
    </citation>
    <scope>NUCLEOTIDE SEQUENCE</scope>
</reference>